<proteinExistence type="predicted"/>
<evidence type="ECO:0000256" key="4">
    <source>
        <dbReference type="ARBA" id="ARBA00022984"/>
    </source>
</evidence>
<dbReference type="PANTHER" id="PTHR30582">
    <property type="entry name" value="L,D-TRANSPEPTIDASE"/>
    <property type="match status" value="1"/>
</dbReference>
<feature type="transmembrane region" description="Helical" evidence="8">
    <location>
        <begin position="74"/>
        <end position="96"/>
    </location>
</feature>
<feature type="region of interest" description="Disordered" evidence="7">
    <location>
        <begin position="1"/>
        <end position="57"/>
    </location>
</feature>
<feature type="domain" description="L,D-TPase catalytic" evidence="9">
    <location>
        <begin position="421"/>
        <end position="540"/>
    </location>
</feature>
<keyword evidence="11" id="KW-1185">Reference proteome</keyword>
<evidence type="ECO:0000259" key="9">
    <source>
        <dbReference type="PROSITE" id="PS52029"/>
    </source>
</evidence>
<evidence type="ECO:0000256" key="8">
    <source>
        <dbReference type="SAM" id="Phobius"/>
    </source>
</evidence>
<name>A0ABT1Y3H7_9FIRM</name>
<feature type="active site" description="Nucleophile" evidence="6">
    <location>
        <position position="516"/>
    </location>
</feature>
<dbReference type="InterPro" id="IPR038054">
    <property type="entry name" value="LD_TPept-like_central_sf"/>
</dbReference>
<dbReference type="Gene3D" id="2.40.440.10">
    <property type="entry name" value="L,D-transpeptidase catalytic domain-like"/>
    <property type="match status" value="1"/>
</dbReference>
<dbReference type="Pfam" id="PF12229">
    <property type="entry name" value="PG_binding_4"/>
    <property type="match status" value="2"/>
</dbReference>
<evidence type="ECO:0000256" key="6">
    <source>
        <dbReference type="PROSITE-ProRule" id="PRU01373"/>
    </source>
</evidence>
<comment type="caution">
    <text evidence="10">The sequence shown here is derived from an EMBL/GenBank/DDBJ whole genome shotgun (WGS) entry which is preliminary data.</text>
</comment>
<dbReference type="InterPro" id="IPR038063">
    <property type="entry name" value="Transpep_catalytic_dom"/>
</dbReference>
<dbReference type="SUPFAM" id="SSF141523">
    <property type="entry name" value="L,D-transpeptidase catalytic domain-like"/>
    <property type="match status" value="1"/>
</dbReference>
<evidence type="ECO:0000256" key="5">
    <source>
        <dbReference type="ARBA" id="ARBA00023316"/>
    </source>
</evidence>
<organism evidence="10 11">
    <name type="scientific">Dehalobacterium formicoaceticum</name>
    <dbReference type="NCBI Taxonomy" id="51515"/>
    <lineage>
        <taxon>Bacteria</taxon>
        <taxon>Bacillati</taxon>
        <taxon>Bacillota</taxon>
        <taxon>Clostridia</taxon>
        <taxon>Eubacteriales</taxon>
        <taxon>Peptococcaceae</taxon>
        <taxon>Dehalobacterium</taxon>
    </lineage>
</organism>
<keyword evidence="5 6" id="KW-0961">Cell wall biogenesis/degradation</keyword>
<dbReference type="Gene3D" id="3.10.20.800">
    <property type="match status" value="1"/>
</dbReference>
<evidence type="ECO:0000313" key="11">
    <source>
        <dbReference type="Proteomes" id="UP001524944"/>
    </source>
</evidence>
<dbReference type="Proteomes" id="UP001524944">
    <property type="component" value="Unassembled WGS sequence"/>
</dbReference>
<feature type="compositionally biased region" description="Basic and acidic residues" evidence="7">
    <location>
        <begin position="27"/>
        <end position="40"/>
    </location>
</feature>
<evidence type="ECO:0000256" key="1">
    <source>
        <dbReference type="ARBA" id="ARBA00004752"/>
    </source>
</evidence>
<reference evidence="10 11" key="1">
    <citation type="submission" date="2022-08" db="EMBL/GenBank/DDBJ databases">
        <title>Proteogenomics of the novel Dehalobacterium formicoaceticum strain EZ94 highlights a key role of methyltransferases during anaerobic dichloromethane degradation.</title>
        <authorList>
            <person name="Wasmund K."/>
        </authorList>
    </citation>
    <scope>NUCLEOTIDE SEQUENCE [LARGE SCALE GENOMIC DNA]</scope>
    <source>
        <strain evidence="10 11">EZ94</strain>
    </source>
</reference>
<gene>
    <name evidence="10" type="ORF">NVS47_01720</name>
</gene>
<dbReference type="CDD" id="cd16913">
    <property type="entry name" value="YkuD_like"/>
    <property type="match status" value="1"/>
</dbReference>
<dbReference type="EMBL" id="JANPWE010000001">
    <property type="protein sequence ID" value="MCR6544241.1"/>
    <property type="molecule type" value="Genomic_DNA"/>
</dbReference>
<dbReference type="PANTHER" id="PTHR30582:SF33">
    <property type="entry name" value="EXPORTED PROTEIN"/>
    <property type="match status" value="1"/>
</dbReference>
<evidence type="ECO:0000256" key="7">
    <source>
        <dbReference type="SAM" id="MobiDB-lite"/>
    </source>
</evidence>
<keyword evidence="8" id="KW-1133">Transmembrane helix</keyword>
<dbReference type="InterPro" id="IPR005490">
    <property type="entry name" value="LD_TPept_cat_dom"/>
</dbReference>
<comment type="pathway">
    <text evidence="1 6">Cell wall biogenesis; peptidoglycan biosynthesis.</text>
</comment>
<evidence type="ECO:0000313" key="10">
    <source>
        <dbReference type="EMBL" id="MCR6544241.1"/>
    </source>
</evidence>
<dbReference type="Pfam" id="PF03734">
    <property type="entry name" value="YkuD"/>
    <property type="match status" value="1"/>
</dbReference>
<keyword evidence="4 6" id="KW-0573">Peptidoglycan synthesis</keyword>
<dbReference type="RefSeq" id="WP_257911836.1">
    <property type="nucleotide sequence ID" value="NZ_JANPWE010000001.1"/>
</dbReference>
<keyword evidence="2" id="KW-0808">Transferase</keyword>
<sequence>MSHLDKDLENPAEIPSEELTETPLESEEARAETIPEKIPESSEAEAEAAQPEEENVEHPLKTKIKELVINKRKFLIAGTIILVTFLLVYFGMARYYTQHFYFRTEINGINVSGKTFEEAKMIMAAKVKEYTLNIKERDGKNEQIKAADVGLENIPYEEIKKIFDSQKGFKWVGSFFAGEESHNKTIALKYDEKLLDEMIDQLSCLQPVNIVEPANPTFKYADSTYVIIDGAPGKKVDQEILKSVAADAISKMEAAVDLEARDCYFKPQYDAQSPEIIATNDTLKKYVATKIIYSSGDREKTLDGFRINHWLTVDENLNINVNEEMVWDFINELAQTFNTTGKTRSFVTSPGEKIEVSGGDYGMALDKEQENHYLMSVIPKGENVTKEPLFNQNTFPQGDKDGGNVLEKNPGDLGHNDIGNTYVEISLEKQHIWFYKDGSLIVDGDIVSGNESKNHATRTGVYRLKYKSRNVVLKGPDYAVPVDYWMPFDGGIGIHDATWRSRFGSSIYKTNGSHGCVNTPHHVSKEIFRHIEPGTPVVTY</sequence>
<accession>A0ABT1Y3H7</accession>
<keyword evidence="8" id="KW-0472">Membrane</keyword>
<evidence type="ECO:0000256" key="2">
    <source>
        <dbReference type="ARBA" id="ARBA00022679"/>
    </source>
</evidence>
<protein>
    <submittedName>
        <fullName evidence="10">L,D-transpeptidase/peptidoglycan binding protein</fullName>
    </submittedName>
</protein>
<feature type="compositionally biased region" description="Acidic residues" evidence="7">
    <location>
        <begin position="15"/>
        <end position="26"/>
    </location>
</feature>
<feature type="compositionally biased region" description="Acidic residues" evidence="7">
    <location>
        <begin position="42"/>
        <end position="55"/>
    </location>
</feature>
<dbReference type="InterPro" id="IPR050979">
    <property type="entry name" value="LD-transpeptidase"/>
</dbReference>
<dbReference type="SUPFAM" id="SSF143985">
    <property type="entry name" value="L,D-transpeptidase pre-catalytic domain-like"/>
    <property type="match status" value="1"/>
</dbReference>
<keyword evidence="3 6" id="KW-0133">Cell shape</keyword>
<feature type="active site" description="Proton donor/acceptor" evidence="6">
    <location>
        <position position="495"/>
    </location>
</feature>
<evidence type="ECO:0000256" key="3">
    <source>
        <dbReference type="ARBA" id="ARBA00022960"/>
    </source>
</evidence>
<keyword evidence="8" id="KW-0812">Transmembrane</keyword>
<dbReference type="InterPro" id="IPR022029">
    <property type="entry name" value="YoaR-like_PG-bd"/>
</dbReference>
<dbReference type="PROSITE" id="PS52029">
    <property type="entry name" value="LD_TPASE"/>
    <property type="match status" value="1"/>
</dbReference>